<reference evidence="1" key="1">
    <citation type="submission" date="2023-03" db="EMBL/GenBank/DDBJ databases">
        <title>Massive genome expansion in bonnet fungi (Mycena s.s.) driven by repeated elements and novel gene families across ecological guilds.</title>
        <authorList>
            <consortium name="Lawrence Berkeley National Laboratory"/>
            <person name="Harder C.B."/>
            <person name="Miyauchi S."/>
            <person name="Viragh M."/>
            <person name="Kuo A."/>
            <person name="Thoen E."/>
            <person name="Andreopoulos B."/>
            <person name="Lu D."/>
            <person name="Skrede I."/>
            <person name="Drula E."/>
            <person name="Henrissat B."/>
            <person name="Morin E."/>
            <person name="Kohler A."/>
            <person name="Barry K."/>
            <person name="LaButti K."/>
            <person name="Morin E."/>
            <person name="Salamov A."/>
            <person name="Lipzen A."/>
            <person name="Mereny Z."/>
            <person name="Hegedus B."/>
            <person name="Baldrian P."/>
            <person name="Stursova M."/>
            <person name="Weitz H."/>
            <person name="Taylor A."/>
            <person name="Grigoriev I.V."/>
            <person name="Nagy L.G."/>
            <person name="Martin F."/>
            <person name="Kauserud H."/>
        </authorList>
    </citation>
    <scope>NUCLEOTIDE SEQUENCE</scope>
    <source>
        <strain evidence="1">CBHHK200</strain>
    </source>
</reference>
<keyword evidence="2" id="KW-1185">Reference proteome</keyword>
<sequence>MANILPDMAAIVRARGLRPLNAHGTRFEDGVRVPPGTMDAILLVENDVIVHLPTTLQARQFLGWAEPAVRIIFRVNGVNRARCLVGVPTGVFGPDTILVRTLDEFRAVLN</sequence>
<comment type="caution">
    <text evidence="1">The sequence shown here is derived from an EMBL/GenBank/DDBJ whole genome shotgun (WGS) entry which is preliminary data.</text>
</comment>
<accession>A0AAD6T8K8</accession>
<evidence type="ECO:0000313" key="2">
    <source>
        <dbReference type="Proteomes" id="UP001218188"/>
    </source>
</evidence>
<dbReference type="AlphaFoldDB" id="A0AAD6T8K8"/>
<proteinExistence type="predicted"/>
<organism evidence="1 2">
    <name type="scientific">Mycena alexandri</name>
    <dbReference type="NCBI Taxonomy" id="1745969"/>
    <lineage>
        <taxon>Eukaryota</taxon>
        <taxon>Fungi</taxon>
        <taxon>Dikarya</taxon>
        <taxon>Basidiomycota</taxon>
        <taxon>Agaricomycotina</taxon>
        <taxon>Agaricomycetes</taxon>
        <taxon>Agaricomycetidae</taxon>
        <taxon>Agaricales</taxon>
        <taxon>Marasmiineae</taxon>
        <taxon>Mycenaceae</taxon>
        <taxon>Mycena</taxon>
    </lineage>
</organism>
<protein>
    <submittedName>
        <fullName evidence="1">Uncharacterized protein</fullName>
    </submittedName>
</protein>
<dbReference type="EMBL" id="JARJCM010000027">
    <property type="protein sequence ID" value="KAJ7039297.1"/>
    <property type="molecule type" value="Genomic_DNA"/>
</dbReference>
<name>A0AAD6T8K8_9AGAR</name>
<dbReference type="Proteomes" id="UP001218188">
    <property type="component" value="Unassembled WGS sequence"/>
</dbReference>
<evidence type="ECO:0000313" key="1">
    <source>
        <dbReference type="EMBL" id="KAJ7039297.1"/>
    </source>
</evidence>
<gene>
    <name evidence="1" type="ORF">C8F04DRAFT_1255002</name>
</gene>